<comment type="similarity">
    <text evidence="6">Belongs to the methylenetetrahydrofolate reductase family.</text>
</comment>
<proteinExistence type="inferred from homology"/>
<dbReference type="AlphaFoldDB" id="A0A7X5KNA1"/>
<dbReference type="RefSeq" id="WP_162369300.1">
    <property type="nucleotide sequence ID" value="NZ_JAAEEH010000003.1"/>
</dbReference>
<keyword evidence="4 6" id="KW-0274">FAD</keyword>
<comment type="cofactor">
    <cofactor evidence="1 6">
        <name>FAD</name>
        <dbReference type="ChEBI" id="CHEBI:57692"/>
    </cofactor>
</comment>
<protein>
    <recommendedName>
        <fullName evidence="6">Methylenetetrahydrofolate reductase</fullName>
    </recommendedName>
</protein>
<dbReference type="UniPathway" id="UPA00193"/>
<dbReference type="EMBL" id="JAAEEH010000003">
    <property type="protein sequence ID" value="NDL66572.1"/>
    <property type="molecule type" value="Genomic_DNA"/>
</dbReference>
<keyword evidence="5 6" id="KW-0560">Oxidoreductase</keyword>
<evidence type="ECO:0000313" key="8">
    <source>
        <dbReference type="Proteomes" id="UP000461585"/>
    </source>
</evidence>
<organism evidence="7 8">
    <name type="scientific">Anaerotalea alkaliphila</name>
    <dbReference type="NCBI Taxonomy" id="2662126"/>
    <lineage>
        <taxon>Bacteria</taxon>
        <taxon>Bacillati</taxon>
        <taxon>Bacillota</taxon>
        <taxon>Clostridia</taxon>
        <taxon>Eubacteriales</taxon>
        <taxon>Anaerotalea</taxon>
    </lineage>
</organism>
<dbReference type="Proteomes" id="UP000461585">
    <property type="component" value="Unassembled WGS sequence"/>
</dbReference>
<sequence>MLKHKLETKAFGILTYGITPPKSSNPEEKIREITARHIGRIRNLDIDGLILYDIQDESDRTHEKRTFDFIRTVDPSVYSREYLKELKVPRIVYRCVGNYEPQELGEWLEEGKDEVAVFVGAASRNQVVKMRLQEAYAIHREKGDKVLLGGVTIPERHLKKKDEPERIGFKYQEGCRFFVSQAVYNVEGAKAFLKDYAAYCKKHGIEMVPILFTLTPCGSERTLQFIKWLGISVPAHLEEALLQSGDHMLQKSMELSLGIFKELTKFALEHQIPIGCNVESVSIRKEEIEASIRLTREIKAFIEEVRAERL</sequence>
<evidence type="ECO:0000256" key="6">
    <source>
        <dbReference type="RuleBase" id="RU003862"/>
    </source>
</evidence>
<evidence type="ECO:0000256" key="1">
    <source>
        <dbReference type="ARBA" id="ARBA00001974"/>
    </source>
</evidence>
<dbReference type="GO" id="GO:0004489">
    <property type="term" value="F:methylenetetrahydrofolate reductase [NAD(P)H] activity"/>
    <property type="evidence" value="ECO:0007669"/>
    <property type="project" value="InterPro"/>
</dbReference>
<dbReference type="InterPro" id="IPR029041">
    <property type="entry name" value="FAD-linked_oxidoreductase-like"/>
</dbReference>
<reference evidence="7 8" key="1">
    <citation type="submission" date="2020-01" db="EMBL/GenBank/DDBJ databases">
        <title>Anaeroalcalibacter tamaniensis gen. nov., sp. nov., moderately halophilic strictly anaerobic fermenter bacterium from mud volcano of Taman peninsula.</title>
        <authorList>
            <person name="Frolova A."/>
            <person name="Merkel A.Y."/>
            <person name="Slobodkin A.I."/>
        </authorList>
    </citation>
    <scope>NUCLEOTIDE SEQUENCE [LARGE SCALE GENOMIC DNA]</scope>
    <source>
        <strain evidence="7 8">F-3ap</strain>
    </source>
</reference>
<dbReference type="Gene3D" id="3.20.20.220">
    <property type="match status" value="1"/>
</dbReference>
<dbReference type="GO" id="GO:0006555">
    <property type="term" value="P:methionine metabolic process"/>
    <property type="evidence" value="ECO:0007669"/>
    <property type="project" value="InterPro"/>
</dbReference>
<name>A0A7X5KNA1_9FIRM</name>
<comment type="pathway">
    <text evidence="2 6">One-carbon metabolism; tetrahydrofolate interconversion.</text>
</comment>
<evidence type="ECO:0000256" key="3">
    <source>
        <dbReference type="ARBA" id="ARBA00022630"/>
    </source>
</evidence>
<dbReference type="InterPro" id="IPR003171">
    <property type="entry name" value="Mehydrof_redctse-like"/>
</dbReference>
<evidence type="ECO:0000256" key="4">
    <source>
        <dbReference type="ARBA" id="ARBA00022827"/>
    </source>
</evidence>
<comment type="caution">
    <text evidence="7">The sequence shown here is derived from an EMBL/GenBank/DDBJ whole genome shotgun (WGS) entry which is preliminary data.</text>
</comment>
<dbReference type="Pfam" id="PF02219">
    <property type="entry name" value="MTHFR"/>
    <property type="match status" value="1"/>
</dbReference>
<dbReference type="GO" id="GO:0035999">
    <property type="term" value="P:tetrahydrofolate interconversion"/>
    <property type="evidence" value="ECO:0007669"/>
    <property type="project" value="UniProtKB-UniPathway"/>
</dbReference>
<keyword evidence="3 6" id="KW-0285">Flavoprotein</keyword>
<evidence type="ECO:0000256" key="5">
    <source>
        <dbReference type="ARBA" id="ARBA00023002"/>
    </source>
</evidence>
<accession>A0A7X5KNA1</accession>
<evidence type="ECO:0000256" key="2">
    <source>
        <dbReference type="ARBA" id="ARBA00004777"/>
    </source>
</evidence>
<keyword evidence="8" id="KW-1185">Reference proteome</keyword>
<evidence type="ECO:0000313" key="7">
    <source>
        <dbReference type="EMBL" id="NDL66572.1"/>
    </source>
</evidence>
<dbReference type="SUPFAM" id="SSF51730">
    <property type="entry name" value="FAD-linked oxidoreductase"/>
    <property type="match status" value="1"/>
</dbReference>
<gene>
    <name evidence="7" type="ORF">GXN74_02255</name>
</gene>